<dbReference type="Gene3D" id="3.30.110.170">
    <property type="entry name" value="Protein of unknown function (DUF541), domain 1"/>
    <property type="match status" value="1"/>
</dbReference>
<dbReference type="PROSITE" id="PS51257">
    <property type="entry name" value="PROKAR_LIPOPROTEIN"/>
    <property type="match status" value="1"/>
</dbReference>
<feature type="region of interest" description="Disordered" evidence="1">
    <location>
        <begin position="24"/>
        <end position="56"/>
    </location>
</feature>
<dbReference type="AlphaFoldDB" id="A0ABD6BKT0"/>
<dbReference type="PANTHER" id="PTHR34387:SF2">
    <property type="entry name" value="SLR1258 PROTEIN"/>
    <property type="match status" value="1"/>
</dbReference>
<dbReference type="RefSeq" id="WP_390291198.1">
    <property type="nucleotide sequence ID" value="NZ_JBHUDI010000011.1"/>
</dbReference>
<sequence length="252" mass="26169">MERRQFIAASSIGLTATMAGCVGRSLGSDGAESDDSESNTGASSTDGEITVSADGDIEVEPDQAVISVGVEARGESADVVTNDLATGADSLRTAFDDLGIPDENVDEGQYRVYPARGRDADGFEGSHTFEVTISDVDRVGEVIDTVVEAGADNVGHVRFTLRPETRTERRADAIDNALANADAEASHIATNRNVSLEGTTAVKTGDVNVQPYRHELEAGGDAATGGAPPTEIDAEPVTVSASMTVTYAFTAQ</sequence>
<protein>
    <submittedName>
        <fullName evidence="2">SIMPL domain-containing protein</fullName>
    </submittedName>
</protein>
<dbReference type="Proteomes" id="UP001597076">
    <property type="component" value="Unassembled WGS sequence"/>
</dbReference>
<name>A0ABD6BKT0_9EURY</name>
<comment type="caution">
    <text evidence="2">The sequence shown here is derived from an EMBL/GenBank/DDBJ whole genome shotgun (WGS) entry which is preliminary data.</text>
</comment>
<evidence type="ECO:0000313" key="2">
    <source>
        <dbReference type="EMBL" id="MFD1565739.1"/>
    </source>
</evidence>
<evidence type="ECO:0000313" key="3">
    <source>
        <dbReference type="Proteomes" id="UP001597076"/>
    </source>
</evidence>
<dbReference type="InterPro" id="IPR052022">
    <property type="entry name" value="26kDa_periplasmic_antigen"/>
</dbReference>
<evidence type="ECO:0000256" key="1">
    <source>
        <dbReference type="SAM" id="MobiDB-lite"/>
    </source>
</evidence>
<dbReference type="EMBL" id="JBHUDI010000011">
    <property type="protein sequence ID" value="MFD1565739.1"/>
    <property type="molecule type" value="Genomic_DNA"/>
</dbReference>
<dbReference type="Gene3D" id="3.30.70.2970">
    <property type="entry name" value="Protein of unknown function (DUF541), domain 2"/>
    <property type="match status" value="1"/>
</dbReference>
<dbReference type="InterPro" id="IPR007497">
    <property type="entry name" value="SIMPL/DUF541"/>
</dbReference>
<dbReference type="PANTHER" id="PTHR34387">
    <property type="entry name" value="SLR1258 PROTEIN"/>
    <property type="match status" value="1"/>
</dbReference>
<dbReference type="Pfam" id="PF04402">
    <property type="entry name" value="SIMPL"/>
    <property type="match status" value="1"/>
</dbReference>
<keyword evidence="3" id="KW-1185">Reference proteome</keyword>
<proteinExistence type="predicted"/>
<gene>
    <name evidence="2" type="ORF">ACFR99_19625</name>
</gene>
<reference evidence="2 3" key="1">
    <citation type="journal article" date="2019" name="Int. J. Syst. Evol. Microbiol.">
        <title>The Global Catalogue of Microorganisms (GCM) 10K type strain sequencing project: providing services to taxonomists for standard genome sequencing and annotation.</title>
        <authorList>
            <consortium name="The Broad Institute Genomics Platform"/>
            <consortium name="The Broad Institute Genome Sequencing Center for Infectious Disease"/>
            <person name="Wu L."/>
            <person name="Ma J."/>
        </authorList>
    </citation>
    <scope>NUCLEOTIDE SEQUENCE [LARGE SCALE GENOMIC DNA]</scope>
    <source>
        <strain evidence="2 3">CGMCC 1.12230</strain>
    </source>
</reference>
<organism evidence="2 3">
    <name type="scientific">Haloarchaeobius amylolyticus</name>
    <dbReference type="NCBI Taxonomy" id="1198296"/>
    <lineage>
        <taxon>Archaea</taxon>
        <taxon>Methanobacteriati</taxon>
        <taxon>Methanobacteriota</taxon>
        <taxon>Stenosarchaea group</taxon>
        <taxon>Halobacteria</taxon>
        <taxon>Halobacteriales</taxon>
        <taxon>Halorubellaceae</taxon>
        <taxon>Haloarchaeobius</taxon>
    </lineage>
</organism>
<accession>A0ABD6BKT0</accession>